<keyword evidence="1" id="KW-0805">Transcription regulation</keyword>
<evidence type="ECO:0000259" key="6">
    <source>
        <dbReference type="PROSITE" id="PS50048"/>
    </source>
</evidence>
<keyword evidence="4" id="KW-0539">Nucleus</keyword>
<evidence type="ECO:0000313" key="7">
    <source>
        <dbReference type="EMBL" id="KKK24341.1"/>
    </source>
</evidence>
<dbReference type="SUPFAM" id="SSF57701">
    <property type="entry name" value="Zn2/Cys6 DNA-binding domain"/>
    <property type="match status" value="1"/>
</dbReference>
<protein>
    <recommendedName>
        <fullName evidence="6">Zn(2)-C6 fungal-type domain-containing protein</fullName>
    </recommendedName>
</protein>
<dbReference type="InterPro" id="IPR001138">
    <property type="entry name" value="Zn2Cys6_DnaBD"/>
</dbReference>
<dbReference type="Proteomes" id="UP000034947">
    <property type="component" value="Unassembled WGS sequence"/>
</dbReference>
<evidence type="ECO:0000256" key="4">
    <source>
        <dbReference type="ARBA" id="ARBA00023242"/>
    </source>
</evidence>
<evidence type="ECO:0000313" key="8">
    <source>
        <dbReference type="Proteomes" id="UP000034947"/>
    </source>
</evidence>
<evidence type="ECO:0000256" key="2">
    <source>
        <dbReference type="ARBA" id="ARBA00023125"/>
    </source>
</evidence>
<accession>A0A0F8VML0</accession>
<dbReference type="GO" id="GO:0000981">
    <property type="term" value="F:DNA-binding transcription factor activity, RNA polymerase II-specific"/>
    <property type="evidence" value="ECO:0007669"/>
    <property type="project" value="InterPro"/>
</dbReference>
<sequence length="507" mass="57333">MAGVRGQSRGCGTCRARKIACGQERPSCAQCIKSQRQCTGYRRDTVFVLVQPGAKDARRPGRKQDTAVQSARPEQGPGYEMVINCHLRRQLLDHFLGQCLLHPQLRLKKHQKPWLLLLPDLPMKSKALETSMMAIASVALGRKFHDYSMVHQSLTAYTRGLRELQTALWSEKRMHDHETLAACLVLSLYELIECPDKGFQAYVSHCRGFLSLIQARGISAHTSGISHELFLGVRFPGILDAISNRTPNFLCDRVWCRNPWISTSKRIPDRIADCLAGIPSILQRYDQLASLSHEENISIAYDLRDECLAMDQSLQEAYEEIRLQAYEEIRLQSSGPLFWPVFPPTFSSNAPGGTSFPIVYHFPDLRIANMLMLYWSTKALLWSSISNLCDILESHGVRTTHAPAVVELLGDSPDDTCSQISSQPAVQIIAPRYDQENYLIMARNVFQSLEFCLQESIMLTGALVASTPITLATWAIRNRTHHGDREVTWISSVQEKMRYGLPLWQYI</sequence>
<dbReference type="AlphaFoldDB" id="A0A0F8VML0"/>
<reference evidence="7 8" key="1">
    <citation type="submission" date="2015-02" db="EMBL/GenBank/DDBJ databases">
        <title>Draft Genome Sequences of Two Closely-Related Aflatoxigenic Aspergillus Species Obtained from the Cote d'Ivoire.</title>
        <authorList>
            <person name="Moore G.G."/>
            <person name="Beltz S.B."/>
            <person name="Mack B.M."/>
        </authorList>
    </citation>
    <scope>NUCLEOTIDE SEQUENCE [LARGE SCALE GENOMIC DNA]</scope>
    <source>
        <strain evidence="7 8">SRRC1432</strain>
    </source>
</reference>
<dbReference type="CDD" id="cd00067">
    <property type="entry name" value="GAL4"/>
    <property type="match status" value="1"/>
</dbReference>
<evidence type="ECO:0000256" key="3">
    <source>
        <dbReference type="ARBA" id="ARBA00023163"/>
    </source>
</evidence>
<keyword evidence="3" id="KW-0804">Transcription</keyword>
<dbReference type="Pfam" id="PF11951">
    <property type="entry name" value="Fungal_trans_2"/>
    <property type="match status" value="1"/>
</dbReference>
<dbReference type="VEuPathDB" id="FungiDB:P175DRAFT_0495452"/>
<comment type="caution">
    <text evidence="7">The sequence shown here is derived from an EMBL/GenBank/DDBJ whole genome shotgun (WGS) entry which is preliminary data.</text>
</comment>
<keyword evidence="2" id="KW-0238">DNA-binding</keyword>
<dbReference type="Pfam" id="PF00172">
    <property type="entry name" value="Zn_clus"/>
    <property type="match status" value="1"/>
</dbReference>
<dbReference type="GO" id="GO:0008270">
    <property type="term" value="F:zinc ion binding"/>
    <property type="evidence" value="ECO:0007669"/>
    <property type="project" value="InterPro"/>
</dbReference>
<evidence type="ECO:0000256" key="1">
    <source>
        <dbReference type="ARBA" id="ARBA00023015"/>
    </source>
</evidence>
<dbReference type="Gene3D" id="4.10.240.10">
    <property type="entry name" value="Zn(2)-C6 fungal-type DNA-binding domain"/>
    <property type="match status" value="1"/>
</dbReference>
<dbReference type="GO" id="GO:0003677">
    <property type="term" value="F:DNA binding"/>
    <property type="evidence" value="ECO:0007669"/>
    <property type="project" value="UniProtKB-KW"/>
</dbReference>
<dbReference type="SMART" id="SM00066">
    <property type="entry name" value="GAL4"/>
    <property type="match status" value="1"/>
</dbReference>
<proteinExistence type="predicted"/>
<dbReference type="PROSITE" id="PS50048">
    <property type="entry name" value="ZN2_CY6_FUNGAL_2"/>
    <property type="match status" value="1"/>
</dbReference>
<dbReference type="PANTHER" id="PTHR38111">
    <property type="entry name" value="ZN(2)-C6 FUNGAL-TYPE DOMAIN-CONTAINING PROTEIN-RELATED"/>
    <property type="match status" value="1"/>
</dbReference>
<dbReference type="PROSITE" id="PS00463">
    <property type="entry name" value="ZN2_CY6_FUNGAL_1"/>
    <property type="match status" value="1"/>
</dbReference>
<dbReference type="PANTHER" id="PTHR38111:SF11">
    <property type="entry name" value="TRANSCRIPTION FACTOR DOMAIN-CONTAINING PROTEIN-RELATED"/>
    <property type="match status" value="1"/>
</dbReference>
<keyword evidence="8" id="KW-1185">Reference proteome</keyword>
<dbReference type="InterPro" id="IPR053178">
    <property type="entry name" value="Osmoadaptation_assoc"/>
</dbReference>
<feature type="region of interest" description="Disordered" evidence="5">
    <location>
        <begin position="54"/>
        <end position="73"/>
    </location>
</feature>
<dbReference type="EMBL" id="JYKN01000452">
    <property type="protein sequence ID" value="KKK24341.1"/>
    <property type="molecule type" value="Genomic_DNA"/>
</dbReference>
<dbReference type="InterPro" id="IPR036864">
    <property type="entry name" value="Zn2-C6_fun-type_DNA-bd_sf"/>
</dbReference>
<dbReference type="InterPro" id="IPR021858">
    <property type="entry name" value="Fun_TF"/>
</dbReference>
<name>A0A0F8VML0_9EURO</name>
<feature type="compositionally biased region" description="Basic and acidic residues" evidence="5">
    <location>
        <begin position="55"/>
        <end position="65"/>
    </location>
</feature>
<gene>
    <name evidence="7" type="ORF">AOCH_005462</name>
</gene>
<feature type="domain" description="Zn(2)-C6 fungal-type" evidence="6">
    <location>
        <begin position="10"/>
        <end position="39"/>
    </location>
</feature>
<evidence type="ECO:0000256" key="5">
    <source>
        <dbReference type="SAM" id="MobiDB-lite"/>
    </source>
</evidence>
<organism evidence="7 8">
    <name type="scientific">Aspergillus ochraceoroseus</name>
    <dbReference type="NCBI Taxonomy" id="138278"/>
    <lineage>
        <taxon>Eukaryota</taxon>
        <taxon>Fungi</taxon>
        <taxon>Dikarya</taxon>
        <taxon>Ascomycota</taxon>
        <taxon>Pezizomycotina</taxon>
        <taxon>Eurotiomycetes</taxon>
        <taxon>Eurotiomycetidae</taxon>
        <taxon>Eurotiales</taxon>
        <taxon>Aspergillaceae</taxon>
        <taxon>Aspergillus</taxon>
        <taxon>Aspergillus subgen. Nidulantes</taxon>
    </lineage>
</organism>
<dbReference type="OrthoDB" id="3525185at2759"/>